<dbReference type="EMBL" id="JACIJB010000005">
    <property type="protein sequence ID" value="MBB5660791.1"/>
    <property type="molecule type" value="Genomic_DNA"/>
</dbReference>
<dbReference type="AlphaFoldDB" id="A0A7W9A3J3"/>
<keyword evidence="1" id="KW-0472">Membrane</keyword>
<comment type="caution">
    <text evidence="2">The sequence shown here is derived from an EMBL/GenBank/DDBJ whole genome shotgun (WGS) entry which is preliminary data.</text>
</comment>
<organism evidence="2 3">
    <name type="scientific">Brevundimonas halotolerans</name>
    <dbReference type="NCBI Taxonomy" id="69670"/>
    <lineage>
        <taxon>Bacteria</taxon>
        <taxon>Pseudomonadati</taxon>
        <taxon>Pseudomonadota</taxon>
        <taxon>Alphaproteobacteria</taxon>
        <taxon>Caulobacterales</taxon>
        <taxon>Caulobacteraceae</taxon>
        <taxon>Brevundimonas</taxon>
    </lineage>
</organism>
<evidence type="ECO:0000313" key="2">
    <source>
        <dbReference type="EMBL" id="MBB5660791.1"/>
    </source>
</evidence>
<keyword evidence="1" id="KW-1133">Transmembrane helix</keyword>
<evidence type="ECO:0008006" key="4">
    <source>
        <dbReference type="Google" id="ProtNLM"/>
    </source>
</evidence>
<name>A0A7W9A3J3_9CAUL</name>
<reference evidence="2 3" key="1">
    <citation type="submission" date="2020-08" db="EMBL/GenBank/DDBJ databases">
        <title>Genomic Encyclopedia of Type Strains, Phase IV (KMG-IV): sequencing the most valuable type-strain genomes for metagenomic binning, comparative biology and taxonomic classification.</title>
        <authorList>
            <person name="Goeker M."/>
        </authorList>
    </citation>
    <scope>NUCLEOTIDE SEQUENCE [LARGE SCALE GENOMIC DNA]</scope>
    <source>
        <strain evidence="2 3">DSM 24448</strain>
    </source>
</reference>
<gene>
    <name evidence="2" type="ORF">FHS65_001542</name>
</gene>
<dbReference type="Proteomes" id="UP000548978">
    <property type="component" value="Unassembled WGS sequence"/>
</dbReference>
<dbReference type="RefSeq" id="WP_123288042.1">
    <property type="nucleotide sequence ID" value="NZ_JACIJB010000005.1"/>
</dbReference>
<feature type="transmembrane region" description="Helical" evidence="1">
    <location>
        <begin position="34"/>
        <end position="53"/>
    </location>
</feature>
<feature type="transmembrane region" description="Helical" evidence="1">
    <location>
        <begin position="59"/>
        <end position="79"/>
    </location>
</feature>
<keyword evidence="1" id="KW-0812">Transmembrane</keyword>
<sequence>MDRVVVEHVRATPEELQPGETGWEDALRWAEVPLLIEVGGLAALVVLIFIFPAPGLAKAAAVGIAVAALLGKLAARQWLARRQLKFHRSTASGSQASTYVIDHQGLAIGNMYAESRTYWSAMRGVIRYPNRYVFLFTPAHNPVLPRRLLTPEQDAALQALIAGAGVTITDGPPPGVD</sequence>
<evidence type="ECO:0000256" key="1">
    <source>
        <dbReference type="SAM" id="Phobius"/>
    </source>
</evidence>
<proteinExistence type="predicted"/>
<evidence type="ECO:0000313" key="3">
    <source>
        <dbReference type="Proteomes" id="UP000548978"/>
    </source>
</evidence>
<keyword evidence="3" id="KW-1185">Reference proteome</keyword>
<protein>
    <recommendedName>
        <fullName evidence="4">YcxB family protein</fullName>
    </recommendedName>
</protein>
<accession>A0A7W9A3J3</accession>